<dbReference type="EMBL" id="OU963863">
    <property type="protein sequence ID" value="CAH0384708.1"/>
    <property type="molecule type" value="Genomic_DNA"/>
</dbReference>
<sequence length="240" mass="27516">MNKDDDEEEDDDDDDDDDDDESFQDATDKEQTTGRTEDDVDSRDTITAPNVQFYLDDLEKHPKQSDPAYGVRKAINGNFLIGNRTITFDSDGRLILDGGDVVFEPIPGFLELLLKKHPRNYTADDRAKIQRVVTLTNAHRRDHHPHGRPNSNRSQKYRDLIKPLFATSTPRSTRKSSRKKLTKGSGIKIHRAKRELVYWDDPNELVQRLVLLIASKQAGHTDHDRAILSIVEELSEDYIH</sequence>
<dbReference type="Pfam" id="PF26634">
    <property type="entry name" value="DUF8207"/>
    <property type="match status" value="1"/>
</dbReference>
<feature type="region of interest" description="Disordered" evidence="1">
    <location>
        <begin position="1"/>
        <end position="47"/>
    </location>
</feature>
<dbReference type="AlphaFoldDB" id="A0A9P0EYP4"/>
<feature type="compositionally biased region" description="Basic residues" evidence="1">
    <location>
        <begin position="138"/>
        <end position="147"/>
    </location>
</feature>
<gene>
    <name evidence="3" type="ORF">BEMITA_LOCUS4006</name>
</gene>
<keyword evidence="4" id="KW-1185">Reference proteome</keyword>
<proteinExistence type="predicted"/>
<dbReference type="Proteomes" id="UP001152759">
    <property type="component" value="Chromosome 2"/>
</dbReference>
<feature type="compositionally biased region" description="Acidic residues" evidence="1">
    <location>
        <begin position="1"/>
        <end position="23"/>
    </location>
</feature>
<dbReference type="PANTHER" id="PTHR35374:SF1">
    <property type="entry name" value="PROTEIN KINASE DOMAIN-CONTAINING PROTEIN"/>
    <property type="match status" value="1"/>
</dbReference>
<evidence type="ECO:0000259" key="2">
    <source>
        <dbReference type="Pfam" id="PF26634"/>
    </source>
</evidence>
<dbReference type="InterPro" id="IPR058520">
    <property type="entry name" value="DUF8207"/>
</dbReference>
<evidence type="ECO:0000313" key="4">
    <source>
        <dbReference type="Proteomes" id="UP001152759"/>
    </source>
</evidence>
<accession>A0A9P0EYP4</accession>
<feature type="compositionally biased region" description="Basic and acidic residues" evidence="1">
    <location>
        <begin position="26"/>
        <end position="37"/>
    </location>
</feature>
<protein>
    <recommendedName>
        <fullName evidence="2">DUF8207 domain-containing protein</fullName>
    </recommendedName>
</protein>
<evidence type="ECO:0000313" key="3">
    <source>
        <dbReference type="EMBL" id="CAH0384708.1"/>
    </source>
</evidence>
<name>A0A9P0EYP4_BEMTA</name>
<reference evidence="3" key="1">
    <citation type="submission" date="2021-12" db="EMBL/GenBank/DDBJ databases">
        <authorList>
            <person name="King R."/>
        </authorList>
    </citation>
    <scope>NUCLEOTIDE SEQUENCE</scope>
</reference>
<feature type="region of interest" description="Disordered" evidence="1">
    <location>
        <begin position="138"/>
        <end position="157"/>
    </location>
</feature>
<dbReference type="PANTHER" id="PTHR35374">
    <property type="entry name" value="CYCLIN-DEPENDENT KINASE 11A-LIKE"/>
    <property type="match status" value="1"/>
</dbReference>
<organism evidence="3 4">
    <name type="scientific">Bemisia tabaci</name>
    <name type="common">Sweetpotato whitefly</name>
    <name type="synonym">Aleurodes tabaci</name>
    <dbReference type="NCBI Taxonomy" id="7038"/>
    <lineage>
        <taxon>Eukaryota</taxon>
        <taxon>Metazoa</taxon>
        <taxon>Ecdysozoa</taxon>
        <taxon>Arthropoda</taxon>
        <taxon>Hexapoda</taxon>
        <taxon>Insecta</taxon>
        <taxon>Pterygota</taxon>
        <taxon>Neoptera</taxon>
        <taxon>Paraneoptera</taxon>
        <taxon>Hemiptera</taxon>
        <taxon>Sternorrhyncha</taxon>
        <taxon>Aleyrodoidea</taxon>
        <taxon>Aleyrodidae</taxon>
        <taxon>Aleyrodinae</taxon>
        <taxon>Bemisia</taxon>
    </lineage>
</organism>
<evidence type="ECO:0000256" key="1">
    <source>
        <dbReference type="SAM" id="MobiDB-lite"/>
    </source>
</evidence>
<feature type="domain" description="DUF8207" evidence="2">
    <location>
        <begin position="65"/>
        <end position="165"/>
    </location>
</feature>